<reference evidence="2" key="1">
    <citation type="submission" date="2014-03" db="EMBL/GenBank/DDBJ databases">
        <authorList>
            <person name="Aksoy S."/>
            <person name="Warren W."/>
            <person name="Wilson R.K."/>
        </authorList>
    </citation>
    <scope>NUCLEOTIDE SEQUENCE [LARGE SCALE GENOMIC DNA]</scope>
    <source>
        <strain evidence="2">IAEA</strain>
    </source>
</reference>
<keyword evidence="2" id="KW-1185">Reference proteome</keyword>
<dbReference type="VEuPathDB" id="VectorBase:GBRI025716"/>
<reference evidence="1" key="2">
    <citation type="submission" date="2020-05" db="UniProtKB">
        <authorList>
            <consortium name="EnsemblMetazoa"/>
        </authorList>
    </citation>
    <scope>IDENTIFICATION</scope>
    <source>
        <strain evidence="1">IAEA</strain>
    </source>
</reference>
<organism evidence="1 2">
    <name type="scientific">Glossina brevipalpis</name>
    <dbReference type="NCBI Taxonomy" id="37001"/>
    <lineage>
        <taxon>Eukaryota</taxon>
        <taxon>Metazoa</taxon>
        <taxon>Ecdysozoa</taxon>
        <taxon>Arthropoda</taxon>
        <taxon>Hexapoda</taxon>
        <taxon>Insecta</taxon>
        <taxon>Pterygota</taxon>
        <taxon>Neoptera</taxon>
        <taxon>Endopterygota</taxon>
        <taxon>Diptera</taxon>
        <taxon>Brachycera</taxon>
        <taxon>Muscomorpha</taxon>
        <taxon>Hippoboscoidea</taxon>
        <taxon>Glossinidae</taxon>
        <taxon>Glossina</taxon>
    </lineage>
</organism>
<evidence type="ECO:0000313" key="1">
    <source>
        <dbReference type="EnsemblMetazoa" id="GBRI025716-PA"/>
    </source>
</evidence>
<name>A0A1A9WN50_9MUSC</name>
<evidence type="ECO:0000313" key="2">
    <source>
        <dbReference type="Proteomes" id="UP000091820"/>
    </source>
</evidence>
<dbReference type="AlphaFoldDB" id="A0A1A9WN50"/>
<dbReference type="Proteomes" id="UP000091820">
    <property type="component" value="Unassembled WGS sequence"/>
</dbReference>
<proteinExistence type="predicted"/>
<accession>A0A1A9WN50</accession>
<protein>
    <submittedName>
        <fullName evidence="1">Uncharacterized protein</fullName>
    </submittedName>
</protein>
<sequence length="128" mass="14601">MSSKCWCCKSRYFIQERTHNYIALRTSKEDVYGCVCPSVPKPSVNIASGILGHYGPFHLVHGPLLRHNNLPAVHDIYYGPHSPAAEIIRTLAENRSKYFSYNLFSYVFSDLAFLIIEKAIRLTAKHEV</sequence>
<dbReference type="EnsemblMetazoa" id="GBRI025716-RA">
    <property type="protein sequence ID" value="GBRI025716-PA"/>
    <property type="gene ID" value="GBRI025716"/>
</dbReference>